<dbReference type="GO" id="GO:0000466">
    <property type="term" value="P:maturation of 5.8S rRNA from tricistronic rRNA transcript (SSU-rRNA, 5.8S rRNA, LSU-rRNA)"/>
    <property type="evidence" value="ECO:0007669"/>
    <property type="project" value="TreeGrafter"/>
</dbReference>
<reference evidence="4" key="2">
    <citation type="journal article" date="2022" name="Proc. Natl. Acad. Sci. U.S.A.">
        <title>Diploid-dominant life cycles characterize the early evolution of Fungi.</title>
        <authorList>
            <person name="Amses K.R."/>
            <person name="Simmons D.R."/>
            <person name="Longcore J.E."/>
            <person name="Mondo S.J."/>
            <person name="Seto K."/>
            <person name="Jeronimo G.H."/>
            <person name="Bonds A.E."/>
            <person name="Quandt C.A."/>
            <person name="Davis W.J."/>
            <person name="Chang Y."/>
            <person name="Federici B.A."/>
            <person name="Kuo A."/>
            <person name="LaButti K."/>
            <person name="Pangilinan J."/>
            <person name="Andreopoulos W."/>
            <person name="Tritt A."/>
            <person name="Riley R."/>
            <person name="Hundley H."/>
            <person name="Johnson J."/>
            <person name="Lipzen A."/>
            <person name="Barry K."/>
            <person name="Lang B.F."/>
            <person name="Cuomo C.A."/>
            <person name="Buchler N.E."/>
            <person name="Grigoriev I.V."/>
            <person name="Spatafora J.W."/>
            <person name="Stajich J.E."/>
            <person name="James T.Y."/>
        </authorList>
    </citation>
    <scope>NUCLEOTIDE SEQUENCE</scope>
    <source>
        <strain evidence="4">AG</strain>
    </source>
</reference>
<dbReference type="Pfam" id="PF11707">
    <property type="entry name" value="Npa1"/>
    <property type="match status" value="1"/>
</dbReference>
<dbReference type="GO" id="GO:0000463">
    <property type="term" value="P:maturation of LSU-rRNA from tricistronic rRNA transcript (SSU-rRNA, 5.8S rRNA, LSU-rRNA)"/>
    <property type="evidence" value="ECO:0007669"/>
    <property type="project" value="TreeGrafter"/>
</dbReference>
<protein>
    <recommendedName>
        <fullName evidence="6">Nucleolar pre-ribosomal-associated protein 1</fullName>
    </recommendedName>
</protein>
<comment type="caution">
    <text evidence="4">The sequence shown here is derived from an EMBL/GenBank/DDBJ whole genome shotgun (WGS) entry which is preliminary data.</text>
</comment>
<dbReference type="InterPro" id="IPR059018">
    <property type="entry name" value="HEAT_URB1"/>
</dbReference>
<dbReference type="PANTHER" id="PTHR13500:SF0">
    <property type="entry name" value="NUCLEOLAR PRE-RIBOSOMAL-ASSOCIATED PROTEIN 1"/>
    <property type="match status" value="1"/>
</dbReference>
<dbReference type="GeneID" id="75918615"/>
<evidence type="ECO:0000259" key="3">
    <source>
        <dbReference type="Pfam" id="PF26140"/>
    </source>
</evidence>
<dbReference type="Proteomes" id="UP001206595">
    <property type="component" value="Unassembled WGS sequence"/>
</dbReference>
<evidence type="ECO:0000313" key="4">
    <source>
        <dbReference type="EMBL" id="KAI8582873.1"/>
    </source>
</evidence>
<name>A0AAD5HI30_UMBRA</name>
<reference evidence="4" key="1">
    <citation type="submission" date="2021-06" db="EMBL/GenBank/DDBJ databases">
        <authorList>
            <consortium name="DOE Joint Genome Institute"/>
            <person name="Mondo S.J."/>
            <person name="Amses K.R."/>
            <person name="Simmons D.R."/>
            <person name="Longcore J.E."/>
            <person name="Seto K."/>
            <person name="Alves G.H."/>
            <person name="Bonds A.E."/>
            <person name="Quandt C.A."/>
            <person name="Davis W.J."/>
            <person name="Chang Y."/>
            <person name="Letcher P.M."/>
            <person name="Powell M.J."/>
            <person name="Kuo A."/>
            <person name="Labutti K."/>
            <person name="Pangilinan J."/>
            <person name="Andreopoulos W."/>
            <person name="Tritt A."/>
            <person name="Riley R."/>
            <person name="Hundley H."/>
            <person name="Johnson J."/>
            <person name="Lipzen A."/>
            <person name="Barry K."/>
            <person name="Berbee M.L."/>
            <person name="Buchler N.E."/>
            <person name="Grigoriev I.V."/>
            <person name="Spatafora J.W."/>
            <person name="Stajich J.E."/>
            <person name="James T.Y."/>
        </authorList>
    </citation>
    <scope>NUCLEOTIDE SEQUENCE</scope>
    <source>
        <strain evidence="4">AG</strain>
    </source>
</reference>
<dbReference type="InterPro" id="IPR021714">
    <property type="entry name" value="URB1_N"/>
</dbReference>
<dbReference type="GO" id="GO:0005730">
    <property type="term" value="C:nucleolus"/>
    <property type="evidence" value="ECO:0007669"/>
    <property type="project" value="TreeGrafter"/>
</dbReference>
<evidence type="ECO:0000313" key="5">
    <source>
        <dbReference type="Proteomes" id="UP001206595"/>
    </source>
</evidence>
<dbReference type="RefSeq" id="XP_051447877.1">
    <property type="nucleotide sequence ID" value="XM_051593273.1"/>
</dbReference>
<evidence type="ECO:0000259" key="2">
    <source>
        <dbReference type="Pfam" id="PF16201"/>
    </source>
</evidence>
<dbReference type="InterPro" id="IPR039844">
    <property type="entry name" value="URB1"/>
</dbReference>
<organism evidence="4 5">
    <name type="scientific">Umbelopsis ramanniana AG</name>
    <dbReference type="NCBI Taxonomy" id="1314678"/>
    <lineage>
        <taxon>Eukaryota</taxon>
        <taxon>Fungi</taxon>
        <taxon>Fungi incertae sedis</taxon>
        <taxon>Mucoromycota</taxon>
        <taxon>Mucoromycotina</taxon>
        <taxon>Umbelopsidomycetes</taxon>
        <taxon>Umbelopsidales</taxon>
        <taxon>Umbelopsidaceae</taxon>
        <taxon>Umbelopsis</taxon>
    </lineage>
</organism>
<dbReference type="EMBL" id="MU620898">
    <property type="protein sequence ID" value="KAI8582873.1"/>
    <property type="molecule type" value="Genomic_DNA"/>
</dbReference>
<dbReference type="PANTHER" id="PTHR13500">
    <property type="entry name" value="NUCLEOLAR PRERIBOSOMAL-ASSOCIATED PROTEIN 1"/>
    <property type="match status" value="1"/>
</dbReference>
<evidence type="ECO:0000259" key="1">
    <source>
        <dbReference type="Pfam" id="PF11707"/>
    </source>
</evidence>
<sequence length="2112" mass="239627">MGTETKKGEAEAKDFKPYLTSQDVKAALEQRHVDLLSQNLNNLRKQLFAAISNGINPMEKNTRPLIEYLQSSQEGDELFAVWELQNQNNVQALETSILDVIKLFLDLCHSPVIRSSGVSLIRRILQQQLRYIYRNLTAPRIMLQHSTLRLLISMNSFSASTTREMLDTFNFQLNGFTNFCNYRRKESNNANSWKYDLRTSYVEFVLSFFKYGDASVKKDILQVKDLVSPIFKGLERDAYQLMEIILSVMYENFIMDQDVPRTVKVSLFNNYVLDQLAKVYARQDPDASSPTEADIPANLVHHFLISICCTPGVGVCFHDAGWYPPSILDGGKKSGGDDIKIRNKMLGHFVKGLRVSEDLRQQELLVKVLKACPELVQGYWQSTSLTFEPRLSSNWLANMAVLQKVLSCPPPSLLLGKLQFYPTTAPSHLVIADNILPTCISRTALSKGLQHSSGLVRYMTILTLTASMKKLSLVTSDIQKVIEAFDVEEPSALPNQHTEKMQKERNAAAHNWKNCLRKVQDELCRRLPGVQLLATLYSSAITPAKPESQETGVDTAEEKNLMQDSILRLIMLCQKCLPEVMAEAKFDFSNFMPSDLSAVKPMAQVHLLELLMTLNDFRWSNKPAGSTKSHLHGLLTLLLSTPNKHVETLTRKLLVKTLSDTFMFNNDLQEIELWLDSLPRNEEIEDAKMVEHELSAHQDIILTYLDDSINRFMKSQYKYMDAALEIVQKTNTSILEADASEDDSSLKTAHNIVSQGAVSEGQPFSPLLITIMEQFGFVKEGKDAVARFIHNLFLKLEGKQLVPGYLLNAYDQYLSKHLEQNIQLNDFRSATGWNSQHMLASISVTLKRSSAVPRDTKLSSVKTKALSSLDSYEKLLDALPSLPVDSFYQHFDTLYRICEQNSRSGRYASLTTYMEQRHPAVGTVFQYHTLYNSTDAVYKLLQQLSFEYLFQNVDTNDISSPPVLSLLLQSISRSHGYQLVSAARRILLLLTNCQKNITDLTGCVKSCLTLLDSILTKARSETDRRLVNSLIRTIFKHPVLVDSFLDVSKENSGSTISDDIQTLVVHHLIKAEDVREDTIDTKELQLPYIIQVTTFTLDILNECRRSTTSNELLTDTLVQRVRLFCKFLGKDDLLSIVKALLELYHSKAKSKTAKNVVYQQQFSNLLTTTAVELCKRLDDLSSFEDELLTALFAMWQTHPTKDLDHLIANIMEWASIPQFVDNAKIDVDIFRSNEKRIFVQKPKFIAADAVNVMLESMNDDRSRILTTLLRYRSDCRSAFMGYLDRHDMRKTVTLGQMAPLMLSLLSGMKASDISQSSDEKQLALRNKAIRNFLKMYEQPLFSTVFSTKASIGHDDIIQASTLLCEIANTQSLPDLRSTFLTWCRKPNVDMISGSVTRVFSRLLQLSTVEEEKVRFAAMFINLFVSCLTKPVKKRSLERLFDLRGILFEVENSLFDIKDEFLPDLDAEIIQEYVLAVILDELENTALIRFTSILINLMKRQYSHDEPVSTYLRNVVEHSDFKRLTASHPETAEDDNIKQRNAICWLVHSLVQVRPSAIARNPALLDPLLCSYGATTSEADQLILSVLHICEKHSKHSIAGKALLWGPGSDKTRQYHVERGLMYNNSASINEAVSLLDPSLMVNTCSNFPVDLPLEREFNIWNTMRDISRSQTTTVYDPAFIMPLLATMLVSGAVDCRKFVECNAVGMMLVSLSSNVNDVRKVGYMLLDDFYVLLQHANFREQKQIMLLLNAVKNAIAVRNVDNDFKRIPYIITAFASQAISILLSAAHFMYPRVNTFLLQRQLIDIEDIPLFYNLFNTSAENHKRDRAWILRLLGVGLHTFDDHRIYKRRHVYDLITAFFDSKLADMASQRLILDVLWQATSSPSITLDLARNSGLLSWLHQLATSPAISSEEIHVVCSKLLLRTLRSARASRSGKWFIADIPQRHIGTIAIALLKSSIADDPSDTESAVVSIRKILFVLQLLHELALHSGENHLTNLLMERIVSHLRSCEGYLTVTTVPSHFQRLDMLKTAKQEIDMRAKHSGSTDQDTLYSLYQLSVFYLLELQTHRISHAQVHMSAGDKDTFKYLAARAIPLGFGEKVSDWMTQCINLLP</sequence>
<feature type="domain" description="URB1 C-terminal" evidence="2">
    <location>
        <begin position="1705"/>
        <end position="1898"/>
    </location>
</feature>
<accession>A0AAD5HI30</accession>
<feature type="domain" description="URB1 central HEAT repeat" evidence="3">
    <location>
        <begin position="616"/>
        <end position="820"/>
    </location>
</feature>
<evidence type="ECO:0008006" key="6">
    <source>
        <dbReference type="Google" id="ProtNLM"/>
    </source>
</evidence>
<dbReference type="Pfam" id="PF26140">
    <property type="entry name" value="HEAT_URB1"/>
    <property type="match status" value="1"/>
</dbReference>
<feature type="domain" description="URB1 N-terminal" evidence="1">
    <location>
        <begin position="76"/>
        <end position="398"/>
    </location>
</feature>
<proteinExistence type="predicted"/>
<keyword evidence="5" id="KW-1185">Reference proteome</keyword>
<dbReference type="InterPro" id="IPR032436">
    <property type="entry name" value="URB1_C"/>
</dbReference>
<dbReference type="Pfam" id="PF16201">
    <property type="entry name" value="NopRA1"/>
    <property type="match status" value="1"/>
</dbReference>
<gene>
    <name evidence="4" type="ORF">K450DRAFT_277774</name>
</gene>